<evidence type="ECO:0000313" key="2">
    <source>
        <dbReference type="EMBL" id="MPC19744.1"/>
    </source>
</evidence>
<accession>A0A5B7DER9</accession>
<proteinExistence type="predicted"/>
<gene>
    <name evidence="2" type="ORF">E2C01_012669</name>
</gene>
<dbReference type="EMBL" id="VSRR010000800">
    <property type="protein sequence ID" value="MPC19744.1"/>
    <property type="molecule type" value="Genomic_DNA"/>
</dbReference>
<evidence type="ECO:0000256" key="1">
    <source>
        <dbReference type="SAM" id="MobiDB-lite"/>
    </source>
</evidence>
<reference evidence="2 3" key="1">
    <citation type="submission" date="2019-05" db="EMBL/GenBank/DDBJ databases">
        <title>Another draft genome of Portunus trituberculatus and its Hox gene families provides insights of decapod evolution.</title>
        <authorList>
            <person name="Jeong J.-H."/>
            <person name="Song I."/>
            <person name="Kim S."/>
            <person name="Choi T."/>
            <person name="Kim D."/>
            <person name="Ryu S."/>
            <person name="Kim W."/>
        </authorList>
    </citation>
    <scope>NUCLEOTIDE SEQUENCE [LARGE SCALE GENOMIC DNA]</scope>
    <source>
        <tissue evidence="2">Muscle</tissue>
    </source>
</reference>
<feature type="region of interest" description="Disordered" evidence="1">
    <location>
        <begin position="60"/>
        <end position="87"/>
    </location>
</feature>
<protein>
    <submittedName>
        <fullName evidence="2">Uncharacterized protein</fullName>
    </submittedName>
</protein>
<dbReference type="Proteomes" id="UP000324222">
    <property type="component" value="Unassembled WGS sequence"/>
</dbReference>
<dbReference type="AlphaFoldDB" id="A0A5B7DER9"/>
<sequence length="87" mass="9241">MTARYLDYGSTCESHRLLGDLREIGSCEPIEVSKAANDGTLYVTTSDPPCSSCPTLPIPSSLTRSSITPPTLLLQATSETPSKPQNA</sequence>
<name>A0A5B7DER9_PORTR</name>
<evidence type="ECO:0000313" key="3">
    <source>
        <dbReference type="Proteomes" id="UP000324222"/>
    </source>
</evidence>
<keyword evidence="3" id="KW-1185">Reference proteome</keyword>
<organism evidence="2 3">
    <name type="scientific">Portunus trituberculatus</name>
    <name type="common">Swimming crab</name>
    <name type="synonym">Neptunus trituberculatus</name>
    <dbReference type="NCBI Taxonomy" id="210409"/>
    <lineage>
        <taxon>Eukaryota</taxon>
        <taxon>Metazoa</taxon>
        <taxon>Ecdysozoa</taxon>
        <taxon>Arthropoda</taxon>
        <taxon>Crustacea</taxon>
        <taxon>Multicrustacea</taxon>
        <taxon>Malacostraca</taxon>
        <taxon>Eumalacostraca</taxon>
        <taxon>Eucarida</taxon>
        <taxon>Decapoda</taxon>
        <taxon>Pleocyemata</taxon>
        <taxon>Brachyura</taxon>
        <taxon>Eubrachyura</taxon>
        <taxon>Portunoidea</taxon>
        <taxon>Portunidae</taxon>
        <taxon>Portuninae</taxon>
        <taxon>Portunus</taxon>
    </lineage>
</organism>
<comment type="caution">
    <text evidence="2">The sequence shown here is derived from an EMBL/GenBank/DDBJ whole genome shotgun (WGS) entry which is preliminary data.</text>
</comment>